<comment type="caution">
    <text evidence="2">The sequence shown here is derived from an EMBL/GenBank/DDBJ whole genome shotgun (WGS) entry which is preliminary data.</text>
</comment>
<dbReference type="EMBL" id="JBKBDD010000002">
    <property type="protein sequence ID" value="MFN6542780.1"/>
    <property type="molecule type" value="Genomic_DNA"/>
</dbReference>
<evidence type="ECO:0000313" key="2">
    <source>
        <dbReference type="EMBL" id="MFN6542780.1"/>
    </source>
</evidence>
<keyword evidence="3" id="KW-1185">Reference proteome</keyword>
<dbReference type="RefSeq" id="WP_090432015.1">
    <property type="nucleotide sequence ID" value="NZ_CP034072.1"/>
</dbReference>
<dbReference type="InterPro" id="IPR051677">
    <property type="entry name" value="AfsR-DnrI-RedD_regulator"/>
</dbReference>
<sequence length="195" mass="21784">MSKQFTLNLLGEFAVYRDMEPLVLPPSCRRLVALAAVKRRELHRSWVCDLLWPDSPPHKAVSSLRSALWRLRPLGADTLLVVRHQYVSLAPEVKVDWHEALAQHEAMTLIDGRPVPAFTHPALHRLVRSGDLLEGWSDSWCVAERDRCRAVKRSVLDSPEGATPRQVTHYAGPGAPHRPGSLGGRHHNDNAGCLP</sequence>
<protein>
    <submittedName>
        <fullName evidence="2">Transcriptional regulator</fullName>
    </submittedName>
</protein>
<organism evidence="2 3">
    <name type="scientific">Mycolicibacterium nivoides</name>
    <dbReference type="NCBI Taxonomy" id="2487344"/>
    <lineage>
        <taxon>Bacteria</taxon>
        <taxon>Bacillati</taxon>
        <taxon>Actinomycetota</taxon>
        <taxon>Actinomycetes</taxon>
        <taxon>Mycobacteriales</taxon>
        <taxon>Mycobacteriaceae</taxon>
        <taxon>Mycolicibacterium</taxon>
    </lineage>
</organism>
<dbReference type="Gene3D" id="1.10.10.10">
    <property type="entry name" value="Winged helix-like DNA-binding domain superfamily/Winged helix DNA-binding domain"/>
    <property type="match status" value="1"/>
</dbReference>
<gene>
    <name evidence="2" type="ORF">ACK4CT_06255</name>
</gene>
<evidence type="ECO:0000313" key="3">
    <source>
        <dbReference type="Proteomes" id="UP001635816"/>
    </source>
</evidence>
<feature type="region of interest" description="Disordered" evidence="1">
    <location>
        <begin position="155"/>
        <end position="195"/>
    </location>
</feature>
<dbReference type="Proteomes" id="UP001635816">
    <property type="component" value="Unassembled WGS sequence"/>
</dbReference>
<name>A0ABW9L4X4_9MYCO</name>
<reference evidence="2 3" key="1">
    <citation type="submission" date="2024-12" db="EMBL/GenBank/DDBJ databases">
        <title>The coexistence of Mycolicibacterium septicum and Mycolicibacterium nivoides in clinical samples.</title>
        <authorList>
            <person name="Wang C."/>
            <person name="Feng Y."/>
            <person name="Zong Z."/>
        </authorList>
    </citation>
    <scope>NUCLEOTIDE SEQUENCE [LARGE SCALE GENOMIC DNA]</scope>
    <source>
        <strain evidence="2 3">120309</strain>
    </source>
</reference>
<accession>A0ABW9L4X4</accession>
<evidence type="ECO:0000256" key="1">
    <source>
        <dbReference type="SAM" id="MobiDB-lite"/>
    </source>
</evidence>
<dbReference type="InterPro" id="IPR036388">
    <property type="entry name" value="WH-like_DNA-bd_sf"/>
</dbReference>
<dbReference type="GeneID" id="300556193"/>
<dbReference type="PANTHER" id="PTHR35807">
    <property type="entry name" value="TRANSCRIPTIONAL REGULATOR REDD-RELATED"/>
    <property type="match status" value="1"/>
</dbReference>
<proteinExistence type="predicted"/>